<feature type="compositionally biased region" description="Basic residues" evidence="1">
    <location>
        <begin position="272"/>
        <end position="281"/>
    </location>
</feature>
<dbReference type="Gene3D" id="3.40.50.720">
    <property type="entry name" value="NAD(P)-binding Rossmann-like Domain"/>
    <property type="match status" value="1"/>
</dbReference>
<dbReference type="EMBL" id="HE575320">
    <property type="protein sequence ID" value="CCC91479.1"/>
    <property type="molecule type" value="Genomic_DNA"/>
</dbReference>
<dbReference type="PANTHER" id="PTHR11645:SF58">
    <property type="entry name" value="NADP-DEPENDENT OXIDOREDUCTASE DOMAIN-CONTAINING PROTEIN 1"/>
    <property type="match status" value="1"/>
</dbReference>
<proteinExistence type="predicted"/>
<dbReference type="InterPro" id="IPR036291">
    <property type="entry name" value="NAD(P)-bd_dom_sf"/>
</dbReference>
<dbReference type="GO" id="GO:0055129">
    <property type="term" value="P:L-proline biosynthetic process"/>
    <property type="evidence" value="ECO:0007669"/>
    <property type="project" value="TreeGrafter"/>
</dbReference>
<organism evidence="2">
    <name type="scientific">Trypanosoma congolense (strain IL3000)</name>
    <dbReference type="NCBI Taxonomy" id="1068625"/>
    <lineage>
        <taxon>Eukaryota</taxon>
        <taxon>Discoba</taxon>
        <taxon>Euglenozoa</taxon>
        <taxon>Kinetoplastea</taxon>
        <taxon>Metakinetoplastina</taxon>
        <taxon>Trypanosomatida</taxon>
        <taxon>Trypanosomatidae</taxon>
        <taxon>Trypanosoma</taxon>
        <taxon>Nannomonas</taxon>
    </lineage>
</organism>
<gene>
    <name evidence="2" type="ORF">TCIL3000_7_2930</name>
</gene>
<protein>
    <recommendedName>
        <fullName evidence="3">Pyrroline-5-carboxylate reductase catalytic N-terminal domain-containing protein</fullName>
    </recommendedName>
</protein>
<reference evidence="2" key="1">
    <citation type="journal article" date="2012" name="Proc. Natl. Acad. Sci. U.S.A.">
        <title>Antigenic diversity is generated by distinct evolutionary mechanisms in African trypanosome species.</title>
        <authorList>
            <person name="Jackson A.P."/>
            <person name="Berry A."/>
            <person name="Aslett M."/>
            <person name="Allison H.C."/>
            <person name="Burton P."/>
            <person name="Vavrova-Anderson J."/>
            <person name="Brown R."/>
            <person name="Browne H."/>
            <person name="Corton N."/>
            <person name="Hauser H."/>
            <person name="Gamble J."/>
            <person name="Gilderthorp R."/>
            <person name="Marcello L."/>
            <person name="McQuillan J."/>
            <person name="Otto T.D."/>
            <person name="Quail M.A."/>
            <person name="Sanders M.J."/>
            <person name="van Tonder A."/>
            <person name="Ginger M.L."/>
            <person name="Field M.C."/>
            <person name="Barry J.D."/>
            <person name="Hertz-Fowler C."/>
            <person name="Berriman M."/>
        </authorList>
    </citation>
    <scope>NUCLEOTIDE SEQUENCE</scope>
    <source>
        <strain evidence="2">IL3000</strain>
    </source>
</reference>
<dbReference type="SUPFAM" id="SSF51735">
    <property type="entry name" value="NAD(P)-binding Rossmann-fold domains"/>
    <property type="match status" value="1"/>
</dbReference>
<dbReference type="VEuPathDB" id="TriTrypDB:TcIL3000_7_2930"/>
<evidence type="ECO:0008006" key="3">
    <source>
        <dbReference type="Google" id="ProtNLM"/>
    </source>
</evidence>
<sequence>MQEDVQHLLCGVIDNSCVDPSLDVLVTGAPFAVSAIAQQCLYTCYGVSAAHALLGDKSSLFWHVMCCVKNARDKYVEAEAPPPPPALTLRSARQYETDGSGELVVIRTEDEVTKDISMKVGETASETISGVKRPPCFSLSWPPTQETQLIQKKLLSPLEFRVVVVGGGRVGRAVVDLLLRAHGLVHPSRITIITRRVEAVAQFASCGVKCVGKDAGRQALSQCHVLIIACQRGQFHDFVKSYCPQSSTATGAQSTRGDGDSDSPEDETTHGAGRRYHRHTQKRTLRHVVDKWRTTELSELPEGDARPSAATGRLHSHKREELTKLLRPDTIVFSCCVALPISKIARDIGHLYPLVIRARVDLRAVHTKAQEAQLTKDAMQEDFAKYLELQDNSFLKRLLQVQNNCDDQNRTSECSRPESTHHTARGKLALAEIQNNLCNGSHALPRLGSGSEPAGKDQDLLFPPPNNRWGPRAADVTAHGSDHSGNPLFIVQMWRSLRSLAVVQALKFSRTEQRTFTYLEQVGPLLVCVLVALPTNTQISVVSTVESYLNSVLEYFNSEETFSSNHEREISPPIQFKVNQRVVAAFDSDDETDALSPTNVVPALQPFLERELRRLVACFPTLFASTEDVLQQLLDVYRVVASPGVSQ</sequence>
<accession>G0UQ18</accession>
<evidence type="ECO:0000313" key="2">
    <source>
        <dbReference type="EMBL" id="CCC91479.1"/>
    </source>
</evidence>
<dbReference type="AlphaFoldDB" id="G0UQ18"/>
<dbReference type="GO" id="GO:0004735">
    <property type="term" value="F:pyrroline-5-carboxylate reductase activity"/>
    <property type="evidence" value="ECO:0007669"/>
    <property type="project" value="TreeGrafter"/>
</dbReference>
<dbReference type="PANTHER" id="PTHR11645">
    <property type="entry name" value="PYRROLINE-5-CARBOXYLATE REDUCTASE"/>
    <property type="match status" value="1"/>
</dbReference>
<name>G0UQ18_TRYCI</name>
<evidence type="ECO:0000256" key="1">
    <source>
        <dbReference type="SAM" id="MobiDB-lite"/>
    </source>
</evidence>
<feature type="region of interest" description="Disordered" evidence="1">
    <location>
        <begin position="246"/>
        <end position="281"/>
    </location>
</feature>
<feature type="compositionally biased region" description="Polar residues" evidence="1">
    <location>
        <begin position="246"/>
        <end position="256"/>
    </location>
</feature>